<dbReference type="GO" id="GO:0032259">
    <property type="term" value="P:methylation"/>
    <property type="evidence" value="ECO:0007669"/>
    <property type="project" value="UniProtKB-KW"/>
</dbReference>
<gene>
    <name evidence="4" type="ORF">L0M14_12640</name>
</gene>
<dbReference type="InterPro" id="IPR029063">
    <property type="entry name" value="SAM-dependent_MTases_sf"/>
</dbReference>
<reference evidence="4 5" key="1">
    <citation type="journal article" date="2024" name="Int. J. Syst. Evol. Microbiol.">
        <title>Paenibacillus hexagrammi sp. nov., a novel bacterium isolated from the gut content of Hexagrammos agrammus.</title>
        <authorList>
            <person name="Jung H.K."/>
            <person name="Kim D.G."/>
            <person name="Zin H."/>
            <person name="Park J."/>
            <person name="Jung H."/>
            <person name="Kim Y.O."/>
            <person name="Kong H.J."/>
            <person name="Kim J.W."/>
            <person name="Kim Y.S."/>
        </authorList>
    </citation>
    <scope>NUCLEOTIDE SEQUENCE [LARGE SCALE GENOMIC DNA]</scope>
    <source>
        <strain evidence="4 5">YPD9-1</strain>
    </source>
</reference>
<protein>
    <submittedName>
        <fullName evidence="4">Class I SAM-dependent methyltransferase</fullName>
    </submittedName>
</protein>
<name>A0ABY3SRW4_9BACL</name>
<dbReference type="RefSeq" id="WP_235122402.1">
    <property type="nucleotide sequence ID" value="NZ_CP090978.1"/>
</dbReference>
<dbReference type="PANTHER" id="PTHR43861">
    <property type="entry name" value="TRANS-ACONITATE 2-METHYLTRANSFERASE-RELATED"/>
    <property type="match status" value="1"/>
</dbReference>
<dbReference type="SUPFAM" id="SSF53335">
    <property type="entry name" value="S-adenosyl-L-methionine-dependent methyltransferases"/>
    <property type="match status" value="1"/>
</dbReference>
<dbReference type="PANTHER" id="PTHR43861:SF1">
    <property type="entry name" value="TRANS-ACONITATE 2-METHYLTRANSFERASE"/>
    <property type="match status" value="1"/>
</dbReference>
<dbReference type="InterPro" id="IPR041698">
    <property type="entry name" value="Methyltransf_25"/>
</dbReference>
<dbReference type="Pfam" id="PF13649">
    <property type="entry name" value="Methyltransf_25"/>
    <property type="match status" value="1"/>
</dbReference>
<organism evidence="4 5">
    <name type="scientific">Paenibacillus hexagrammi</name>
    <dbReference type="NCBI Taxonomy" id="2908839"/>
    <lineage>
        <taxon>Bacteria</taxon>
        <taxon>Bacillati</taxon>
        <taxon>Bacillota</taxon>
        <taxon>Bacilli</taxon>
        <taxon>Bacillales</taxon>
        <taxon>Paenibacillaceae</taxon>
        <taxon>Paenibacillus</taxon>
    </lineage>
</organism>
<feature type="domain" description="Methyltransferase" evidence="3">
    <location>
        <begin position="45"/>
        <end position="133"/>
    </location>
</feature>
<accession>A0ABY3SRW4</accession>
<evidence type="ECO:0000313" key="5">
    <source>
        <dbReference type="Proteomes" id="UP001649230"/>
    </source>
</evidence>
<proteinExistence type="predicted"/>
<keyword evidence="1 4" id="KW-0489">Methyltransferase</keyword>
<dbReference type="Proteomes" id="UP001649230">
    <property type="component" value="Chromosome"/>
</dbReference>
<evidence type="ECO:0000256" key="1">
    <source>
        <dbReference type="ARBA" id="ARBA00022603"/>
    </source>
</evidence>
<evidence type="ECO:0000259" key="3">
    <source>
        <dbReference type="Pfam" id="PF13649"/>
    </source>
</evidence>
<evidence type="ECO:0000313" key="4">
    <source>
        <dbReference type="EMBL" id="UJF35845.1"/>
    </source>
</evidence>
<sequence>MKLQLKETYDHNARFRDTTKVQSWKIAEMDRFIAKLQEAGLGRRVLDLGSGPGQQAMYLQDHGCEVHCVDLSDEMVRICKEKGLEATVMDFYSLDLEQLSFDAVWCMNALLHVPKDSLGKVLGQVEKVIKPDGFVYMGLYGGYESEGIWEDDDYLPQRFFSFYEDDHIQHRVNEVFTISEFYSMPVEGSRLQYQAMVAWKKQNNPLKNPN</sequence>
<evidence type="ECO:0000256" key="2">
    <source>
        <dbReference type="ARBA" id="ARBA00022679"/>
    </source>
</evidence>
<dbReference type="EMBL" id="CP090978">
    <property type="protein sequence ID" value="UJF35845.1"/>
    <property type="molecule type" value="Genomic_DNA"/>
</dbReference>
<dbReference type="GO" id="GO:0008168">
    <property type="term" value="F:methyltransferase activity"/>
    <property type="evidence" value="ECO:0007669"/>
    <property type="project" value="UniProtKB-KW"/>
</dbReference>
<dbReference type="CDD" id="cd02440">
    <property type="entry name" value="AdoMet_MTases"/>
    <property type="match status" value="1"/>
</dbReference>
<keyword evidence="5" id="KW-1185">Reference proteome</keyword>
<dbReference type="Gene3D" id="3.40.50.150">
    <property type="entry name" value="Vaccinia Virus protein VP39"/>
    <property type="match status" value="1"/>
</dbReference>
<keyword evidence="2" id="KW-0808">Transferase</keyword>